<proteinExistence type="predicted"/>
<evidence type="ECO:0000313" key="4">
    <source>
        <dbReference type="Proteomes" id="UP001362999"/>
    </source>
</evidence>
<dbReference type="Gene3D" id="3.40.50.1820">
    <property type="entry name" value="alpha/beta hydrolase"/>
    <property type="match status" value="1"/>
</dbReference>
<comment type="caution">
    <text evidence="3">The sequence shown here is derived from an EMBL/GenBank/DDBJ whole genome shotgun (WGS) entry which is preliminary data.</text>
</comment>
<dbReference type="InterPro" id="IPR029058">
    <property type="entry name" value="AB_hydrolase_fold"/>
</dbReference>
<protein>
    <recommendedName>
        <fullName evidence="2">Carboxylesterase type B domain-containing protein</fullName>
    </recommendedName>
</protein>
<keyword evidence="1" id="KW-0732">Signal</keyword>
<dbReference type="EMBL" id="JAWWNJ010000007">
    <property type="protein sequence ID" value="KAK7051771.1"/>
    <property type="molecule type" value="Genomic_DNA"/>
</dbReference>
<keyword evidence="4" id="KW-1185">Reference proteome</keyword>
<sequence length="79" mass="8442">MPWPHKFVVLMMAASTVFAGGISTSSGEIIGHPASTRPAVMEYLGIPFARPPIDDLRFAPPEPFDGQGIIKATDFSVTP</sequence>
<evidence type="ECO:0000313" key="3">
    <source>
        <dbReference type="EMBL" id="KAK7051771.1"/>
    </source>
</evidence>
<evidence type="ECO:0000256" key="1">
    <source>
        <dbReference type="SAM" id="SignalP"/>
    </source>
</evidence>
<gene>
    <name evidence="3" type="ORF">R3P38DRAFT_3593762</name>
</gene>
<accession>A0AAW0DJJ9</accession>
<dbReference type="SUPFAM" id="SSF53474">
    <property type="entry name" value="alpha/beta-Hydrolases"/>
    <property type="match status" value="1"/>
</dbReference>
<dbReference type="InterPro" id="IPR002018">
    <property type="entry name" value="CarbesteraseB"/>
</dbReference>
<dbReference type="Proteomes" id="UP001362999">
    <property type="component" value="Unassembled WGS sequence"/>
</dbReference>
<feature type="domain" description="Carboxylesterase type B" evidence="2">
    <location>
        <begin position="22"/>
        <end position="76"/>
    </location>
</feature>
<reference evidence="3 4" key="1">
    <citation type="journal article" date="2024" name="J Genomics">
        <title>Draft genome sequencing and assembly of Favolaschia claudopus CIRM-BRFM 2984 isolated from oak limbs.</title>
        <authorList>
            <person name="Navarro D."/>
            <person name="Drula E."/>
            <person name="Chaduli D."/>
            <person name="Cazenave R."/>
            <person name="Ahrendt S."/>
            <person name="Wang J."/>
            <person name="Lipzen A."/>
            <person name="Daum C."/>
            <person name="Barry K."/>
            <person name="Grigoriev I.V."/>
            <person name="Favel A."/>
            <person name="Rosso M.N."/>
            <person name="Martin F."/>
        </authorList>
    </citation>
    <scope>NUCLEOTIDE SEQUENCE [LARGE SCALE GENOMIC DNA]</scope>
    <source>
        <strain evidence="3 4">CIRM-BRFM 2984</strain>
    </source>
</reference>
<name>A0AAW0DJJ9_9AGAR</name>
<dbReference type="Pfam" id="PF00135">
    <property type="entry name" value="COesterase"/>
    <property type="match status" value="1"/>
</dbReference>
<evidence type="ECO:0000259" key="2">
    <source>
        <dbReference type="Pfam" id="PF00135"/>
    </source>
</evidence>
<dbReference type="AlphaFoldDB" id="A0AAW0DJJ9"/>
<feature type="chain" id="PRO_5043497227" description="Carboxylesterase type B domain-containing protein" evidence="1">
    <location>
        <begin position="20"/>
        <end position="79"/>
    </location>
</feature>
<feature type="signal peptide" evidence="1">
    <location>
        <begin position="1"/>
        <end position="19"/>
    </location>
</feature>
<organism evidence="3 4">
    <name type="scientific">Favolaschia claudopus</name>
    <dbReference type="NCBI Taxonomy" id="2862362"/>
    <lineage>
        <taxon>Eukaryota</taxon>
        <taxon>Fungi</taxon>
        <taxon>Dikarya</taxon>
        <taxon>Basidiomycota</taxon>
        <taxon>Agaricomycotina</taxon>
        <taxon>Agaricomycetes</taxon>
        <taxon>Agaricomycetidae</taxon>
        <taxon>Agaricales</taxon>
        <taxon>Marasmiineae</taxon>
        <taxon>Mycenaceae</taxon>
        <taxon>Favolaschia</taxon>
    </lineage>
</organism>